<dbReference type="SUPFAM" id="SSF56219">
    <property type="entry name" value="DNase I-like"/>
    <property type="match status" value="1"/>
</dbReference>
<evidence type="ECO:0000313" key="2">
    <source>
        <dbReference type="Proteomes" id="UP001162972"/>
    </source>
</evidence>
<dbReference type="EMBL" id="JAPFFJ010000019">
    <property type="protein sequence ID" value="KAJ6401620.1"/>
    <property type="molecule type" value="Genomic_DNA"/>
</dbReference>
<name>A0AAD6JCK0_9ROSI</name>
<reference evidence="1 2" key="1">
    <citation type="journal article" date="2023" name="Int. J. Mol. Sci.">
        <title>De Novo Assembly and Annotation of 11 Diverse Shrub Willow (Salix) Genomes Reveals Novel Gene Organization in Sex-Linked Regions.</title>
        <authorList>
            <person name="Hyden B."/>
            <person name="Feng K."/>
            <person name="Yates T.B."/>
            <person name="Jawdy S."/>
            <person name="Cereghino C."/>
            <person name="Smart L.B."/>
            <person name="Muchero W."/>
        </authorList>
    </citation>
    <scope>NUCLEOTIDE SEQUENCE [LARGE SCALE GENOMIC DNA]</scope>
    <source>
        <tissue evidence="1">Shoot tip</tissue>
    </source>
</reference>
<protein>
    <recommendedName>
        <fullName evidence="3">Endonuclease/exonuclease/phosphatase domain-containing protein</fullName>
    </recommendedName>
</protein>
<keyword evidence="2" id="KW-1185">Reference proteome</keyword>
<proteinExistence type="predicted"/>
<gene>
    <name evidence="1" type="ORF">OIU84_016926</name>
</gene>
<accession>A0AAD6JCK0</accession>
<dbReference type="AlphaFoldDB" id="A0AAD6JCK0"/>
<comment type="caution">
    <text evidence="1">The sequence shown here is derived from an EMBL/GenBank/DDBJ whole genome shotgun (WGS) entry which is preliminary data.</text>
</comment>
<dbReference type="InterPro" id="IPR036691">
    <property type="entry name" value="Endo/exonu/phosph_ase_sf"/>
</dbReference>
<organism evidence="1 2">
    <name type="scientific">Salix udensis</name>
    <dbReference type="NCBI Taxonomy" id="889485"/>
    <lineage>
        <taxon>Eukaryota</taxon>
        <taxon>Viridiplantae</taxon>
        <taxon>Streptophyta</taxon>
        <taxon>Embryophyta</taxon>
        <taxon>Tracheophyta</taxon>
        <taxon>Spermatophyta</taxon>
        <taxon>Magnoliopsida</taxon>
        <taxon>eudicotyledons</taxon>
        <taxon>Gunneridae</taxon>
        <taxon>Pentapetalae</taxon>
        <taxon>rosids</taxon>
        <taxon>fabids</taxon>
        <taxon>Malpighiales</taxon>
        <taxon>Salicaceae</taxon>
        <taxon>Saliceae</taxon>
        <taxon>Salix</taxon>
    </lineage>
</organism>
<evidence type="ECO:0000313" key="1">
    <source>
        <dbReference type="EMBL" id="KAJ6401620.1"/>
    </source>
</evidence>
<dbReference type="Proteomes" id="UP001162972">
    <property type="component" value="Chromosome 14"/>
</dbReference>
<evidence type="ECO:0008006" key="3">
    <source>
        <dbReference type="Google" id="ProtNLM"/>
    </source>
</evidence>
<sequence length="201" mass="23406">MVYALNTPTQRKSLWNYLGDQHANGNQDSWVVLGDFNATLSLADRHGGDGNCAAVHSAWETEAIGNPISRLTSKLRALKRPLSKLHKNHTNNISSRVERAKEDWQRVQLNMERNTSDASLGQRERDACRFYNALRQAEETFYKQRSRIQWLQLGDKNTAFFHRTLLHRHHRNSIHNLRNENARYYGANCRFIPEDHLTRRG</sequence>